<name>A0ABR8H9B8_NOSPU</name>
<keyword evidence="3" id="KW-1185">Reference proteome</keyword>
<dbReference type="GeneID" id="57096131"/>
<evidence type="ECO:0000259" key="1">
    <source>
        <dbReference type="Pfam" id="PF14065"/>
    </source>
</evidence>
<gene>
    <name evidence="2" type="ORF">H6G94_13305</name>
</gene>
<reference evidence="2 3" key="1">
    <citation type="journal article" date="2020" name="ISME J.">
        <title>Comparative genomics reveals insights into cyanobacterial evolution and habitat adaptation.</title>
        <authorList>
            <person name="Chen M.Y."/>
            <person name="Teng W.K."/>
            <person name="Zhao L."/>
            <person name="Hu C.X."/>
            <person name="Zhou Y.K."/>
            <person name="Han B.P."/>
            <person name="Song L.R."/>
            <person name="Shu W.S."/>
        </authorList>
    </citation>
    <scope>NUCLEOTIDE SEQUENCE [LARGE SCALE GENOMIC DNA]</scope>
    <source>
        <strain evidence="2 3">FACHB-252</strain>
    </source>
</reference>
<dbReference type="RefSeq" id="WP_099069122.1">
    <property type="nucleotide sequence ID" value="NZ_JACJTC010000009.1"/>
</dbReference>
<dbReference type="EMBL" id="JACJTC010000009">
    <property type="protein sequence ID" value="MBD2612244.1"/>
    <property type="molecule type" value="Genomic_DNA"/>
</dbReference>
<dbReference type="Proteomes" id="UP000606396">
    <property type="component" value="Unassembled WGS sequence"/>
</dbReference>
<organism evidence="2 3">
    <name type="scientific">Nostoc punctiforme FACHB-252</name>
    <dbReference type="NCBI Taxonomy" id="1357509"/>
    <lineage>
        <taxon>Bacteria</taxon>
        <taxon>Bacillati</taxon>
        <taxon>Cyanobacteriota</taxon>
        <taxon>Cyanophyceae</taxon>
        <taxon>Nostocales</taxon>
        <taxon>Nostocaceae</taxon>
        <taxon>Nostoc</taxon>
    </lineage>
</organism>
<feature type="domain" description="Pvc16 N-terminal" evidence="1">
    <location>
        <begin position="5"/>
        <end position="174"/>
    </location>
</feature>
<protein>
    <submittedName>
        <fullName evidence="2">DUF4255 domain-containing protein</fullName>
    </submittedName>
</protein>
<proteinExistence type="predicted"/>
<comment type="caution">
    <text evidence="2">The sequence shown here is derived from an EMBL/GenBank/DDBJ whole genome shotgun (WGS) entry which is preliminary data.</text>
</comment>
<evidence type="ECO:0000313" key="3">
    <source>
        <dbReference type="Proteomes" id="UP000606396"/>
    </source>
</evidence>
<evidence type="ECO:0000313" key="2">
    <source>
        <dbReference type="EMBL" id="MBD2612244.1"/>
    </source>
</evidence>
<dbReference type="Pfam" id="PF14065">
    <property type="entry name" value="Pvc16_N"/>
    <property type="match status" value="1"/>
</dbReference>
<sequence length="189" mass="21769">MIEHVLSFLKEQLNSYIRVKTGAQDFEVVFVRERNQKDVSFQNDAITTLLVNLEEDYTFRSGAAYERMPNQGGNSPKNPNIYLNLYILFAANFTDYEQSLQFLSLIIKFFQSHRLFNQHNSPTLNSEIQKLTLELVNLSFTEQREVWASLGMSYMPSAIYKIRMVVFTDADTVEVSSDIADNVVLTSNI</sequence>
<accession>A0ABR8H9B8</accession>
<dbReference type="InterPro" id="IPR025351">
    <property type="entry name" value="Pvc16_N"/>
</dbReference>